<dbReference type="OrthoDB" id="590761at2759"/>
<organism evidence="1 2">
    <name type="scientific">Vitrella brassicaformis (strain CCMP3155)</name>
    <dbReference type="NCBI Taxonomy" id="1169540"/>
    <lineage>
        <taxon>Eukaryota</taxon>
        <taxon>Sar</taxon>
        <taxon>Alveolata</taxon>
        <taxon>Colpodellida</taxon>
        <taxon>Vitrellaceae</taxon>
        <taxon>Vitrella</taxon>
    </lineage>
</organism>
<evidence type="ECO:0000313" key="1">
    <source>
        <dbReference type="EMBL" id="CEM29707.1"/>
    </source>
</evidence>
<dbReference type="EMBL" id="CDMY01000677">
    <property type="protein sequence ID" value="CEM29707.1"/>
    <property type="molecule type" value="Genomic_DNA"/>
</dbReference>
<dbReference type="InterPro" id="IPR023398">
    <property type="entry name" value="TIF_eIF4e-like"/>
</dbReference>
<dbReference type="AlphaFoldDB" id="A0A0G4GIP5"/>
<accession>A0A0G4GIP5</accession>
<dbReference type="Proteomes" id="UP000041254">
    <property type="component" value="Unassembled WGS sequence"/>
</dbReference>
<proteinExistence type="predicted"/>
<sequence>MEEDKDNVGGGRVVLKMDLANAGVPEGMAMGEAYRVWTHAVLGCIGASVEPYSIITRVRMVKKVGSVRVEVWFAKADGRDRYSLRSDIMEAINTQVAGQPRVCIPVRATMKPHTRRPHA</sequence>
<dbReference type="VEuPathDB" id="CryptoDB:Vbra_17923"/>
<dbReference type="InParanoid" id="A0A0G4GIP5"/>
<reference evidence="1 2" key="1">
    <citation type="submission" date="2014-11" db="EMBL/GenBank/DDBJ databases">
        <authorList>
            <person name="Zhu J."/>
            <person name="Qi W."/>
            <person name="Song R."/>
        </authorList>
    </citation>
    <scope>NUCLEOTIDE SEQUENCE [LARGE SCALE GENOMIC DNA]</scope>
</reference>
<dbReference type="SUPFAM" id="SSF55418">
    <property type="entry name" value="eIF4e-like"/>
    <property type="match status" value="1"/>
</dbReference>
<name>A0A0G4GIP5_VITBC</name>
<dbReference type="PhylomeDB" id="A0A0G4GIP5"/>
<protein>
    <submittedName>
        <fullName evidence="1">Uncharacterized protein</fullName>
    </submittedName>
</protein>
<gene>
    <name evidence="1" type="ORF">Vbra_17923</name>
</gene>
<keyword evidence="2" id="KW-1185">Reference proteome</keyword>
<dbReference type="Gene3D" id="3.30.760.10">
    <property type="entry name" value="RNA Cap, Translation Initiation Factor Eif4e"/>
    <property type="match status" value="1"/>
</dbReference>
<evidence type="ECO:0000313" key="2">
    <source>
        <dbReference type="Proteomes" id="UP000041254"/>
    </source>
</evidence>